<evidence type="ECO:0000256" key="3">
    <source>
        <dbReference type="ARBA" id="ARBA00022692"/>
    </source>
</evidence>
<evidence type="ECO:0000256" key="1">
    <source>
        <dbReference type="ARBA" id="ARBA00004651"/>
    </source>
</evidence>
<feature type="transmembrane region" description="Helical" evidence="6">
    <location>
        <begin position="18"/>
        <end position="38"/>
    </location>
</feature>
<feature type="transmembrane region" description="Helical" evidence="6">
    <location>
        <begin position="77"/>
        <end position="101"/>
    </location>
</feature>
<dbReference type="Gene3D" id="1.10.3730.20">
    <property type="match status" value="1"/>
</dbReference>
<evidence type="ECO:0000313" key="9">
    <source>
        <dbReference type="Proteomes" id="UP001055804"/>
    </source>
</evidence>
<sequence length="301" mass="32457">MRGAARHAAWGADPLTPLWLLVVILAWGGNYAVVKLALRDMAPFSFNALRFGGAWLCLLLLLSVTRTAILPPRAERIPLAVVGVFQVTVMLGLTSLALLWIEASRAVLIAYSLPIWTTLFDRLILGIRLTAHKVAGLAMGLAGLAILLEPWRLDWTGSGVLAGSALGLAGTIGWSLGATLYKRRVWEAPLLSQVQWQVGVGFVPLLLLALIFEADAPIDPTARLAVLAVYNWIIPAALAYWCWSRVLMSIPPSAAAQFLMLAPVWGVMLGIVFLDEPALPSLWISGALILGGALISMRKRS</sequence>
<dbReference type="Proteomes" id="UP001055804">
    <property type="component" value="Unassembled WGS sequence"/>
</dbReference>
<keyword evidence="2" id="KW-1003">Cell membrane</keyword>
<feature type="transmembrane region" description="Helical" evidence="6">
    <location>
        <begin position="255"/>
        <end position="274"/>
    </location>
</feature>
<dbReference type="SUPFAM" id="SSF103481">
    <property type="entry name" value="Multidrug resistance efflux transporter EmrE"/>
    <property type="match status" value="2"/>
</dbReference>
<evidence type="ECO:0000256" key="4">
    <source>
        <dbReference type="ARBA" id="ARBA00022989"/>
    </source>
</evidence>
<feature type="transmembrane region" description="Helical" evidence="6">
    <location>
        <begin position="224"/>
        <end position="243"/>
    </location>
</feature>
<feature type="domain" description="EamA" evidence="7">
    <location>
        <begin position="163"/>
        <end position="296"/>
    </location>
</feature>
<organism evidence="8 9">
    <name type="scientific">Futiania mangrovi</name>
    <dbReference type="NCBI Taxonomy" id="2959716"/>
    <lineage>
        <taxon>Bacteria</taxon>
        <taxon>Pseudomonadati</taxon>
        <taxon>Pseudomonadota</taxon>
        <taxon>Alphaproteobacteria</taxon>
        <taxon>Futianiales</taxon>
        <taxon>Futianiaceae</taxon>
        <taxon>Futiania</taxon>
    </lineage>
</organism>
<protein>
    <submittedName>
        <fullName evidence="8">DMT family transporter</fullName>
    </submittedName>
</protein>
<evidence type="ECO:0000313" key="8">
    <source>
        <dbReference type="EMBL" id="MCP1337081.1"/>
    </source>
</evidence>
<evidence type="ECO:0000256" key="2">
    <source>
        <dbReference type="ARBA" id="ARBA00022475"/>
    </source>
</evidence>
<dbReference type="InterPro" id="IPR037185">
    <property type="entry name" value="EmrE-like"/>
</dbReference>
<feature type="transmembrane region" description="Helical" evidence="6">
    <location>
        <begin position="134"/>
        <end position="153"/>
    </location>
</feature>
<dbReference type="EMBL" id="JAMZFT010000002">
    <property type="protein sequence ID" value="MCP1337081.1"/>
    <property type="molecule type" value="Genomic_DNA"/>
</dbReference>
<dbReference type="PANTHER" id="PTHR32322">
    <property type="entry name" value="INNER MEMBRANE TRANSPORTER"/>
    <property type="match status" value="1"/>
</dbReference>
<dbReference type="AlphaFoldDB" id="A0A9J6PEG9"/>
<feature type="transmembrane region" description="Helical" evidence="6">
    <location>
        <begin position="193"/>
        <end position="212"/>
    </location>
</feature>
<proteinExistence type="predicted"/>
<dbReference type="GO" id="GO:0005886">
    <property type="term" value="C:plasma membrane"/>
    <property type="evidence" value="ECO:0007669"/>
    <property type="project" value="UniProtKB-SubCell"/>
</dbReference>
<dbReference type="PANTHER" id="PTHR32322:SF18">
    <property type="entry name" value="S-ADENOSYLMETHIONINE_S-ADENOSYLHOMOCYSTEINE TRANSPORTER"/>
    <property type="match status" value="1"/>
</dbReference>
<keyword evidence="3 6" id="KW-0812">Transmembrane</keyword>
<keyword evidence="4 6" id="KW-1133">Transmembrane helix</keyword>
<name>A0A9J6PEG9_9PROT</name>
<feature type="transmembrane region" description="Helical" evidence="6">
    <location>
        <begin position="44"/>
        <end position="65"/>
    </location>
</feature>
<dbReference type="RefSeq" id="WP_269333016.1">
    <property type="nucleotide sequence ID" value="NZ_JAMZFT010000002.1"/>
</dbReference>
<evidence type="ECO:0000256" key="6">
    <source>
        <dbReference type="SAM" id="Phobius"/>
    </source>
</evidence>
<keyword evidence="9" id="KW-1185">Reference proteome</keyword>
<evidence type="ECO:0000259" key="7">
    <source>
        <dbReference type="Pfam" id="PF00892"/>
    </source>
</evidence>
<keyword evidence="5 6" id="KW-0472">Membrane</keyword>
<feature type="transmembrane region" description="Helical" evidence="6">
    <location>
        <begin position="159"/>
        <end position="181"/>
    </location>
</feature>
<dbReference type="InterPro" id="IPR000620">
    <property type="entry name" value="EamA_dom"/>
</dbReference>
<dbReference type="InterPro" id="IPR050638">
    <property type="entry name" value="AA-Vitamin_Transporters"/>
</dbReference>
<dbReference type="Pfam" id="PF00892">
    <property type="entry name" value="EamA"/>
    <property type="match status" value="2"/>
</dbReference>
<feature type="domain" description="EamA" evidence="7">
    <location>
        <begin position="18"/>
        <end position="147"/>
    </location>
</feature>
<reference evidence="8" key="1">
    <citation type="submission" date="2022-06" db="EMBL/GenBank/DDBJ databases">
        <title>Isolation and Genomics of Futiania mangrovii gen. nov., sp. nov., a Rare and Metabolically-versatile member in the Class Alphaproteobacteria.</title>
        <authorList>
            <person name="Liu L."/>
            <person name="Huang W.-C."/>
            <person name="Pan J."/>
            <person name="Li J."/>
            <person name="Huang Y."/>
            <person name="Du H."/>
            <person name="Liu Y."/>
            <person name="Li M."/>
        </authorList>
    </citation>
    <scope>NUCLEOTIDE SEQUENCE</scope>
    <source>
        <strain evidence="8">FT118</strain>
    </source>
</reference>
<gene>
    <name evidence="8" type="ORF">NJQ99_11715</name>
</gene>
<comment type="caution">
    <text evidence="8">The sequence shown here is derived from an EMBL/GenBank/DDBJ whole genome shotgun (WGS) entry which is preliminary data.</text>
</comment>
<comment type="subcellular location">
    <subcellularLocation>
        <location evidence="1">Cell membrane</location>
        <topology evidence="1">Multi-pass membrane protein</topology>
    </subcellularLocation>
</comment>
<evidence type="ECO:0000256" key="5">
    <source>
        <dbReference type="ARBA" id="ARBA00023136"/>
    </source>
</evidence>
<accession>A0A9J6PEG9</accession>
<feature type="transmembrane region" description="Helical" evidence="6">
    <location>
        <begin position="280"/>
        <end position="297"/>
    </location>
</feature>